<accession>A0A1A2YQM5</accession>
<feature type="transmembrane region" description="Helical" evidence="2">
    <location>
        <begin position="77"/>
        <end position="98"/>
    </location>
</feature>
<dbReference type="AlphaFoldDB" id="A0A1A2YQM5"/>
<evidence type="ECO:0008006" key="5">
    <source>
        <dbReference type="Google" id="ProtNLM"/>
    </source>
</evidence>
<feature type="region of interest" description="Disordered" evidence="1">
    <location>
        <begin position="100"/>
        <end position="128"/>
    </location>
</feature>
<dbReference type="Proteomes" id="UP000091846">
    <property type="component" value="Unassembled WGS sequence"/>
</dbReference>
<keyword evidence="2" id="KW-0472">Membrane</keyword>
<protein>
    <recommendedName>
        <fullName evidence="5">Transmembrane protein</fullName>
    </recommendedName>
</protein>
<proteinExistence type="predicted"/>
<organism evidence="3 4">
    <name type="scientific">Mycobacterium colombiense</name>
    <dbReference type="NCBI Taxonomy" id="339268"/>
    <lineage>
        <taxon>Bacteria</taxon>
        <taxon>Bacillati</taxon>
        <taxon>Actinomycetota</taxon>
        <taxon>Actinomycetes</taxon>
        <taxon>Mycobacteriales</taxon>
        <taxon>Mycobacteriaceae</taxon>
        <taxon>Mycobacterium</taxon>
        <taxon>Mycobacterium avium complex (MAC)</taxon>
    </lineage>
</organism>
<reference evidence="3 4" key="1">
    <citation type="submission" date="2016-06" db="EMBL/GenBank/DDBJ databases">
        <authorList>
            <person name="Kjaerup R.B."/>
            <person name="Dalgaard T.S."/>
            <person name="Juul-Madsen H.R."/>
        </authorList>
    </citation>
    <scope>NUCLEOTIDE SEQUENCE [LARGE SCALE GENOMIC DNA]</scope>
    <source>
        <strain evidence="3 4">E1334</strain>
    </source>
</reference>
<keyword evidence="2" id="KW-1133">Transmembrane helix</keyword>
<gene>
    <name evidence="3" type="ORF">A5708_03220</name>
</gene>
<sequence length="128" mass="13448">MANRGPLIVSAAVVFLAGGLFALYLPVFIDAYDQFGWQVKCGNGFTAELNQASSAVGPAGGNYVNQCGSALMVRRLWAIPTAVLGGMALTWEAAAVLAHDRRQPGSSSPQHSPHPEAVTPKRGQIPCE</sequence>
<evidence type="ECO:0000313" key="3">
    <source>
        <dbReference type="EMBL" id="OBI39748.1"/>
    </source>
</evidence>
<evidence type="ECO:0000256" key="2">
    <source>
        <dbReference type="SAM" id="Phobius"/>
    </source>
</evidence>
<evidence type="ECO:0000313" key="4">
    <source>
        <dbReference type="Proteomes" id="UP000091846"/>
    </source>
</evidence>
<keyword evidence="2" id="KW-0812">Transmembrane</keyword>
<comment type="caution">
    <text evidence="3">The sequence shown here is derived from an EMBL/GenBank/DDBJ whole genome shotgun (WGS) entry which is preliminary data.</text>
</comment>
<evidence type="ECO:0000256" key="1">
    <source>
        <dbReference type="SAM" id="MobiDB-lite"/>
    </source>
</evidence>
<dbReference type="EMBL" id="LZKI01000115">
    <property type="protein sequence ID" value="OBI39748.1"/>
    <property type="molecule type" value="Genomic_DNA"/>
</dbReference>
<feature type="transmembrane region" description="Helical" evidence="2">
    <location>
        <begin position="7"/>
        <end position="29"/>
    </location>
</feature>
<name>A0A1A2YQM5_9MYCO</name>